<organism evidence="2 3">
    <name type="scientific">Penicillium malachiteum</name>
    <dbReference type="NCBI Taxonomy" id="1324776"/>
    <lineage>
        <taxon>Eukaryota</taxon>
        <taxon>Fungi</taxon>
        <taxon>Dikarya</taxon>
        <taxon>Ascomycota</taxon>
        <taxon>Pezizomycotina</taxon>
        <taxon>Eurotiomycetes</taxon>
        <taxon>Eurotiomycetidae</taxon>
        <taxon>Eurotiales</taxon>
        <taxon>Aspergillaceae</taxon>
        <taxon>Penicillium</taxon>
    </lineage>
</organism>
<gene>
    <name evidence="2" type="ORF">N7493_000964</name>
</gene>
<protein>
    <submittedName>
        <fullName evidence="2">Uncharacterized protein</fullName>
    </submittedName>
</protein>
<evidence type="ECO:0000256" key="1">
    <source>
        <dbReference type="SAM" id="SignalP"/>
    </source>
</evidence>
<dbReference type="PANTHER" id="PTHR40640">
    <property type="entry name" value="ANCHORED GLYCOPROTEIN, PUTATIVE (AFU_ORTHOLOGUE AFUA_8G04860)-RELATED"/>
    <property type="match status" value="1"/>
</dbReference>
<reference evidence="2" key="2">
    <citation type="submission" date="2023-01" db="EMBL/GenBank/DDBJ databases">
        <authorList>
            <person name="Petersen C."/>
        </authorList>
    </citation>
    <scope>NUCLEOTIDE SEQUENCE</scope>
    <source>
        <strain evidence="2">IBT 17514</strain>
    </source>
</reference>
<sequence>MIIICLNLFFFSIALFLGVNANAGSGTATLLLPGFQGHQLQASIFTEASPLTTYVITCAEAVETASCGIPGPGITAIAGPTVIKLANVNPGIESFLSCRVDGTTYAFCHASQTISAAATLAPKDLNWMEVPIPSKVSSEHEPPEGIIQE</sequence>
<evidence type="ECO:0000313" key="3">
    <source>
        <dbReference type="Proteomes" id="UP001215712"/>
    </source>
</evidence>
<proteinExistence type="predicted"/>
<dbReference type="EMBL" id="JAQJAN010000001">
    <property type="protein sequence ID" value="KAJ5741092.1"/>
    <property type="molecule type" value="Genomic_DNA"/>
</dbReference>
<reference evidence="2" key="1">
    <citation type="journal article" date="2023" name="IMA Fungus">
        <title>Comparative genomic study of the Penicillium genus elucidates a diverse pangenome and 15 lateral gene transfer events.</title>
        <authorList>
            <person name="Petersen C."/>
            <person name="Sorensen T."/>
            <person name="Nielsen M.R."/>
            <person name="Sondergaard T.E."/>
            <person name="Sorensen J.L."/>
            <person name="Fitzpatrick D.A."/>
            <person name="Frisvad J.C."/>
            <person name="Nielsen K.L."/>
        </authorList>
    </citation>
    <scope>NUCLEOTIDE SEQUENCE</scope>
    <source>
        <strain evidence="2">IBT 17514</strain>
    </source>
</reference>
<keyword evidence="3" id="KW-1185">Reference proteome</keyword>
<feature type="non-terminal residue" evidence="2">
    <location>
        <position position="1"/>
    </location>
</feature>
<dbReference type="PANTHER" id="PTHR40640:SF1">
    <property type="entry name" value="ANCHORED GLYCOPROTEIN, PUTATIVE (AFU_ORTHOLOGUE AFUA_8G04860)-RELATED"/>
    <property type="match status" value="1"/>
</dbReference>
<dbReference type="Proteomes" id="UP001215712">
    <property type="component" value="Unassembled WGS sequence"/>
</dbReference>
<accession>A0AAD6HY87</accession>
<name>A0AAD6HY87_9EURO</name>
<evidence type="ECO:0000313" key="2">
    <source>
        <dbReference type="EMBL" id="KAJ5741092.1"/>
    </source>
</evidence>
<feature type="signal peptide" evidence="1">
    <location>
        <begin position="1"/>
        <end position="21"/>
    </location>
</feature>
<comment type="caution">
    <text evidence="2">The sequence shown here is derived from an EMBL/GenBank/DDBJ whole genome shotgun (WGS) entry which is preliminary data.</text>
</comment>
<keyword evidence="1" id="KW-0732">Signal</keyword>
<feature type="chain" id="PRO_5042269048" evidence="1">
    <location>
        <begin position="22"/>
        <end position="149"/>
    </location>
</feature>
<dbReference type="AlphaFoldDB" id="A0AAD6HY87"/>